<evidence type="ECO:0000313" key="4">
    <source>
        <dbReference type="Proteomes" id="UP000662888"/>
    </source>
</evidence>
<dbReference type="Pfam" id="PF08450">
    <property type="entry name" value="SGL"/>
    <property type="match status" value="1"/>
</dbReference>
<reference evidence="3 4" key="1">
    <citation type="submission" date="2020-11" db="EMBL/GenBank/DDBJ databases">
        <authorList>
            <person name="Sun Q."/>
        </authorList>
    </citation>
    <scope>NUCLEOTIDE SEQUENCE [LARGE SCALE GENOMIC DNA]</scope>
    <source>
        <strain evidence="3 4">P8398</strain>
    </source>
</reference>
<proteinExistence type="inferred from homology"/>
<dbReference type="EMBL" id="CP065053">
    <property type="protein sequence ID" value="QPI53110.1"/>
    <property type="molecule type" value="Genomic_DNA"/>
</dbReference>
<evidence type="ECO:0000256" key="1">
    <source>
        <dbReference type="ARBA" id="ARBA00008853"/>
    </source>
</evidence>
<sequence length="297" mass="32232">MSKQAKVERVTEVICAVGESPLWNACEGAWYWVDIPARRIWRLDPASGAVRSWECPEMVACIALTDSGVLIAGMETGVFTVALGEGYLAKATFLAAPPELAPGMRFNDGRCDRQGRFWSGIMCLDMAEARSDGHLYRYTCEEGISAPVVSDLIVQNGLGFSPDGRTMYLSDSHGSRQRIWAFDYDTDSGMPHSQRVFVDMNVHRGRPDGAAVDVDGCYWTCGNDGGCLLRFTPEGTLDRTIELPMLKPSMCAFGGAAMDTLLVTSIAAGKAPDDQTAGTLVLVRPGVQGMPETPFRD</sequence>
<protein>
    <submittedName>
        <fullName evidence="3">SMP-30/gluconolactonase/LRE family protein</fullName>
    </submittedName>
</protein>
<evidence type="ECO:0000259" key="2">
    <source>
        <dbReference type="Pfam" id="PF08450"/>
    </source>
</evidence>
<feature type="domain" description="SMP-30/Gluconolactonase/LRE-like region" evidence="2">
    <location>
        <begin position="17"/>
        <end position="266"/>
    </location>
</feature>
<gene>
    <name evidence="3" type="ORF">IV454_04960</name>
</gene>
<dbReference type="PRINTS" id="PR01790">
    <property type="entry name" value="SMP30FAMILY"/>
</dbReference>
<evidence type="ECO:0000313" key="3">
    <source>
        <dbReference type="EMBL" id="QPI53110.1"/>
    </source>
</evidence>
<dbReference type="InterPro" id="IPR013658">
    <property type="entry name" value="SGL"/>
</dbReference>
<organism evidence="3 4">
    <name type="scientific">Massilia antarctica</name>
    <dbReference type="NCBI Taxonomy" id="2765360"/>
    <lineage>
        <taxon>Bacteria</taxon>
        <taxon>Pseudomonadati</taxon>
        <taxon>Pseudomonadota</taxon>
        <taxon>Betaproteobacteria</taxon>
        <taxon>Burkholderiales</taxon>
        <taxon>Oxalobacteraceae</taxon>
        <taxon>Telluria group</taxon>
        <taxon>Massilia</taxon>
    </lineage>
</organism>
<dbReference type="Gene3D" id="2.120.10.30">
    <property type="entry name" value="TolB, C-terminal domain"/>
    <property type="match status" value="1"/>
</dbReference>
<name>A0AA48WM15_9BURK</name>
<dbReference type="InterPro" id="IPR005511">
    <property type="entry name" value="SMP-30"/>
</dbReference>
<dbReference type="SUPFAM" id="SSF63829">
    <property type="entry name" value="Calcium-dependent phosphotriesterase"/>
    <property type="match status" value="1"/>
</dbReference>
<dbReference type="PANTHER" id="PTHR10907">
    <property type="entry name" value="REGUCALCIN"/>
    <property type="match status" value="1"/>
</dbReference>
<keyword evidence="4" id="KW-1185">Reference proteome</keyword>
<dbReference type="InterPro" id="IPR011042">
    <property type="entry name" value="6-blade_b-propeller_TolB-like"/>
</dbReference>
<dbReference type="PANTHER" id="PTHR10907:SF47">
    <property type="entry name" value="REGUCALCIN"/>
    <property type="match status" value="1"/>
</dbReference>
<comment type="similarity">
    <text evidence="1">Belongs to the SMP-30/CGR1 family.</text>
</comment>
<accession>A0AA48WM15</accession>
<dbReference type="RefSeq" id="WP_206092556.1">
    <property type="nucleotide sequence ID" value="NZ_CP065053.1"/>
</dbReference>
<dbReference type="Proteomes" id="UP000662888">
    <property type="component" value="Chromosome"/>
</dbReference>